<dbReference type="InterPro" id="IPR052945">
    <property type="entry name" value="Mitotic_Regulator"/>
</dbReference>
<protein>
    <submittedName>
        <fullName evidence="1">Uncharacterized protein</fullName>
    </submittedName>
</protein>
<dbReference type="Gene3D" id="1.25.40.10">
    <property type="entry name" value="Tetratricopeptide repeat domain"/>
    <property type="match status" value="2"/>
</dbReference>
<keyword evidence="2" id="KW-1185">Reference proteome</keyword>
<accession>A0AA36MNB0</accession>
<proteinExistence type="predicted"/>
<dbReference type="PANTHER" id="PTHR43628">
    <property type="entry name" value="ACTIVATOR OF C KINASE PROTEIN 1-RELATED"/>
    <property type="match status" value="1"/>
</dbReference>
<organism evidence="1 2">
    <name type="scientific">Effrenium voratum</name>
    <dbReference type="NCBI Taxonomy" id="2562239"/>
    <lineage>
        <taxon>Eukaryota</taxon>
        <taxon>Sar</taxon>
        <taxon>Alveolata</taxon>
        <taxon>Dinophyceae</taxon>
        <taxon>Suessiales</taxon>
        <taxon>Symbiodiniaceae</taxon>
        <taxon>Effrenium</taxon>
    </lineage>
</organism>
<dbReference type="EMBL" id="CAUJNA010000191">
    <property type="protein sequence ID" value="CAJ1373382.1"/>
    <property type="molecule type" value="Genomic_DNA"/>
</dbReference>
<reference evidence="1" key="1">
    <citation type="submission" date="2023-08" db="EMBL/GenBank/DDBJ databases">
        <authorList>
            <person name="Chen Y."/>
            <person name="Shah S."/>
            <person name="Dougan E. K."/>
            <person name="Thang M."/>
            <person name="Chan C."/>
        </authorList>
    </citation>
    <scope>NUCLEOTIDE SEQUENCE</scope>
</reference>
<dbReference type="SUPFAM" id="SSF81901">
    <property type="entry name" value="HCP-like"/>
    <property type="match status" value="2"/>
</dbReference>
<gene>
    <name evidence="1" type="ORF">EVOR1521_LOCUS3215</name>
</gene>
<dbReference type="SMART" id="SM00671">
    <property type="entry name" value="SEL1"/>
    <property type="match status" value="6"/>
</dbReference>
<dbReference type="Proteomes" id="UP001178507">
    <property type="component" value="Unassembled WGS sequence"/>
</dbReference>
<dbReference type="AlphaFoldDB" id="A0AA36MNB0"/>
<sequence>MASPQPRKLGRDASAGSLLLILATGVLSASAFARPRGFDVPRKEARESVDVSLESVSLGLPSAGQPQPGVQVAIAGASLTGLWLAMLLAAGISQSKVARVRIYEDQKSDKEDLAVATIEGVVWAELPEAFRKELTRVGFVEQWPKRQHEKSGRTLEEEDFPRNVATGRLKRALLDWVVEAEGVELVKEAYSAVEHRRSLQDNVQCLVFADSGRSMKACEEVYEKLFAAPVADVDALFVQPERSLGVAFEAEGLNLGAATALSWAQRRYFLNFTGPSEGVLQMRLTSEEGRWAAELTPELWQQLRHESSEPESPLQRLWEDIREGCRLFGVPEQGLGALQVFAADPVDRPSYTRLPEADGPLAVFLLGAAARRGSAAFGPGLGAGGDLEAATSLAKALLSPRAVRLKQQVDIDAVLAHELIMKSLCARERQVRLGLGEIIASGLQRPSLEAEAVVLQRLEGTVDQLRRHPDRWPQEVARTLPDFEELRSELPPLSARAWAALAASGPWPDLAQAEAQQTMDEAEAAAYDFGGPTEEGRAAQQRLEQQCAQGSAEAMLQLGVMYVTANGVEKDRGQGFHWIQSAAELGHLEAMNCLGTMLRNGLGVEIRKEEAASWFQRAGDLGHAEAQFNLGEMLWDAEIPQDLERGVVLFEKAAQAELHAAQYKLGLALRRGFGVEMDVARGMQLIEKAAAQGLPEALYFLGSCYFSGDGVARDVGRAAQLFRRGAEEGDPVAQYSLGVMHEIGEGVPQNDATAQHWFRAAAAQGYLEAKARVRAPGLLPPAS</sequence>
<name>A0AA36MNB0_9DINO</name>
<evidence type="ECO:0000313" key="1">
    <source>
        <dbReference type="EMBL" id="CAJ1373382.1"/>
    </source>
</evidence>
<evidence type="ECO:0000313" key="2">
    <source>
        <dbReference type="Proteomes" id="UP001178507"/>
    </source>
</evidence>
<comment type="caution">
    <text evidence="1">The sequence shown here is derived from an EMBL/GenBank/DDBJ whole genome shotgun (WGS) entry which is preliminary data.</text>
</comment>
<dbReference type="Pfam" id="PF08238">
    <property type="entry name" value="Sel1"/>
    <property type="match status" value="6"/>
</dbReference>
<dbReference type="PANTHER" id="PTHR43628:SF1">
    <property type="entry name" value="CHITIN SYNTHASE REGULATORY FACTOR 2-RELATED"/>
    <property type="match status" value="1"/>
</dbReference>
<dbReference type="InterPro" id="IPR006597">
    <property type="entry name" value="Sel1-like"/>
</dbReference>
<dbReference type="InterPro" id="IPR011990">
    <property type="entry name" value="TPR-like_helical_dom_sf"/>
</dbReference>